<dbReference type="RefSeq" id="WP_091623754.1">
    <property type="nucleotide sequence ID" value="NZ_FNZN01000004.1"/>
</dbReference>
<dbReference type="PANTHER" id="PTHR10545">
    <property type="entry name" value="DIAMINE N-ACETYLTRANSFERASE"/>
    <property type="match status" value="1"/>
</dbReference>
<keyword evidence="4" id="KW-0687">Ribonucleoprotein</keyword>
<dbReference type="EMBL" id="FNZN01000004">
    <property type="protein sequence ID" value="SEL55593.1"/>
    <property type="molecule type" value="Genomic_DNA"/>
</dbReference>
<dbReference type="InterPro" id="IPR000182">
    <property type="entry name" value="GNAT_dom"/>
</dbReference>
<gene>
    <name evidence="4" type="ORF">SAMN04488008_104186</name>
</gene>
<dbReference type="Proteomes" id="UP000198990">
    <property type="component" value="Unassembled WGS sequence"/>
</dbReference>
<dbReference type="OrthoDB" id="5292888at2"/>
<feature type="domain" description="N-acetyltransferase" evidence="3">
    <location>
        <begin position="2"/>
        <end position="170"/>
    </location>
</feature>
<evidence type="ECO:0000256" key="1">
    <source>
        <dbReference type="ARBA" id="ARBA00022679"/>
    </source>
</evidence>
<dbReference type="Gene3D" id="3.40.630.30">
    <property type="match status" value="1"/>
</dbReference>
<keyword evidence="5" id="KW-1185">Reference proteome</keyword>
<dbReference type="STRING" id="228957.SAMN04488008_104186"/>
<protein>
    <submittedName>
        <fullName evidence="4">Ribosomal protein S18 acetylase RimI</fullName>
    </submittedName>
</protein>
<keyword evidence="1" id="KW-0808">Transferase</keyword>
<keyword evidence="2" id="KW-0012">Acyltransferase</keyword>
<dbReference type="GO" id="GO:0008080">
    <property type="term" value="F:N-acetyltransferase activity"/>
    <property type="evidence" value="ECO:0007669"/>
    <property type="project" value="TreeGrafter"/>
</dbReference>
<dbReference type="PANTHER" id="PTHR10545:SF29">
    <property type="entry name" value="GH14572P-RELATED"/>
    <property type="match status" value="1"/>
</dbReference>
<evidence type="ECO:0000313" key="4">
    <source>
        <dbReference type="EMBL" id="SEL55593.1"/>
    </source>
</evidence>
<dbReference type="PROSITE" id="PS51186">
    <property type="entry name" value="GNAT"/>
    <property type="match status" value="1"/>
</dbReference>
<name>A0A1H7R5X4_9FLAO</name>
<keyword evidence="4" id="KW-0689">Ribosomal protein</keyword>
<dbReference type="SUPFAM" id="SSF55729">
    <property type="entry name" value="Acyl-CoA N-acyltransferases (Nat)"/>
    <property type="match status" value="1"/>
</dbReference>
<organism evidence="4 5">
    <name type="scientific">Maribacter orientalis</name>
    <dbReference type="NCBI Taxonomy" id="228957"/>
    <lineage>
        <taxon>Bacteria</taxon>
        <taxon>Pseudomonadati</taxon>
        <taxon>Bacteroidota</taxon>
        <taxon>Flavobacteriia</taxon>
        <taxon>Flavobacteriales</taxon>
        <taxon>Flavobacteriaceae</taxon>
        <taxon>Maribacter</taxon>
    </lineage>
</organism>
<evidence type="ECO:0000256" key="2">
    <source>
        <dbReference type="ARBA" id="ARBA00023315"/>
    </source>
</evidence>
<evidence type="ECO:0000313" key="5">
    <source>
        <dbReference type="Proteomes" id="UP000198990"/>
    </source>
</evidence>
<reference evidence="5" key="1">
    <citation type="submission" date="2016-10" db="EMBL/GenBank/DDBJ databases">
        <authorList>
            <person name="Varghese N."/>
            <person name="Submissions S."/>
        </authorList>
    </citation>
    <scope>NUCLEOTIDE SEQUENCE [LARGE SCALE GENOMIC DNA]</scope>
    <source>
        <strain evidence="5">DSM 16471</strain>
    </source>
</reference>
<dbReference type="InterPro" id="IPR016181">
    <property type="entry name" value="Acyl_CoA_acyltransferase"/>
</dbReference>
<dbReference type="AlphaFoldDB" id="A0A1H7R5X4"/>
<dbReference type="Pfam" id="PF00583">
    <property type="entry name" value="Acetyltransf_1"/>
    <property type="match status" value="1"/>
</dbReference>
<dbReference type="InterPro" id="IPR051016">
    <property type="entry name" value="Diverse_Substrate_AcTransf"/>
</dbReference>
<sequence length="184" mass="21287">MLVFREAKSTDVDRIANLHAQSWQQNYRGSFSDKFLDNEVLDDRLTVWHERFNNPKENQHIVIAEENGQLLGFICSYFKESAIYGTYLDNLHVSDAAKGKGIGTKLMGKLAQEINGRNYKNGFYLWVLNTNYAAISFYDRIGGKSLETVEANDIGDTVFQKTRYVWKDMNVFLKVVNTKIRIER</sequence>
<evidence type="ECO:0000259" key="3">
    <source>
        <dbReference type="PROSITE" id="PS51186"/>
    </source>
</evidence>
<proteinExistence type="predicted"/>
<dbReference type="CDD" id="cd04301">
    <property type="entry name" value="NAT_SF"/>
    <property type="match status" value="1"/>
</dbReference>
<accession>A0A1H7R5X4</accession>
<dbReference type="GO" id="GO:0005840">
    <property type="term" value="C:ribosome"/>
    <property type="evidence" value="ECO:0007669"/>
    <property type="project" value="UniProtKB-KW"/>
</dbReference>